<feature type="transmembrane region" description="Helical" evidence="12">
    <location>
        <begin position="578"/>
        <end position="600"/>
    </location>
</feature>
<keyword evidence="9" id="KW-0325">Glycoprotein</keyword>
<dbReference type="Proteomes" id="UP001314229">
    <property type="component" value="Unassembled WGS sequence"/>
</dbReference>
<dbReference type="GO" id="GO:0005412">
    <property type="term" value="F:D-glucose:sodium symporter activity"/>
    <property type="evidence" value="ECO:0007669"/>
    <property type="project" value="TreeGrafter"/>
</dbReference>
<keyword evidence="10" id="KW-0739">Sodium transport</keyword>
<dbReference type="EMBL" id="CAWUFR010000462">
    <property type="protein sequence ID" value="CAK6978172.1"/>
    <property type="molecule type" value="Genomic_DNA"/>
</dbReference>
<feature type="transmembrane region" description="Helical" evidence="12">
    <location>
        <begin position="128"/>
        <end position="145"/>
    </location>
</feature>
<feature type="transmembrane region" description="Helical" evidence="12">
    <location>
        <begin position="407"/>
        <end position="428"/>
    </location>
</feature>
<dbReference type="AlphaFoldDB" id="A0AAV1Q1A2"/>
<evidence type="ECO:0000256" key="3">
    <source>
        <dbReference type="ARBA" id="ARBA00022448"/>
    </source>
</evidence>
<comment type="caution">
    <text evidence="13">The sequence shown here is derived from an EMBL/GenBank/DDBJ whole genome shotgun (WGS) entry which is preliminary data.</text>
</comment>
<evidence type="ECO:0000256" key="8">
    <source>
        <dbReference type="ARBA" id="ARBA00023136"/>
    </source>
</evidence>
<dbReference type="GO" id="GO:0005886">
    <property type="term" value="C:plasma membrane"/>
    <property type="evidence" value="ECO:0007669"/>
    <property type="project" value="TreeGrafter"/>
</dbReference>
<name>A0AAV1Q1A2_SCOSC</name>
<dbReference type="InterPro" id="IPR018212">
    <property type="entry name" value="Na/solute_symporter_CS"/>
</dbReference>
<dbReference type="PROSITE" id="PS50283">
    <property type="entry name" value="NA_SOLUT_SYMP_3"/>
    <property type="match status" value="1"/>
</dbReference>
<comment type="similarity">
    <text evidence="2 11">Belongs to the sodium:solute symporter (SSF) (TC 2.A.21) family.</text>
</comment>
<feature type="transmembrane region" description="Helical" evidence="12">
    <location>
        <begin position="166"/>
        <end position="192"/>
    </location>
</feature>
<keyword evidence="3" id="KW-0813">Transport</keyword>
<feature type="transmembrane region" description="Helical" evidence="12">
    <location>
        <begin position="516"/>
        <end position="537"/>
    </location>
</feature>
<evidence type="ECO:0000256" key="1">
    <source>
        <dbReference type="ARBA" id="ARBA00004141"/>
    </source>
</evidence>
<evidence type="ECO:0000256" key="11">
    <source>
        <dbReference type="RuleBase" id="RU362091"/>
    </source>
</evidence>
<organism evidence="13 14">
    <name type="scientific">Scomber scombrus</name>
    <name type="common">Atlantic mackerel</name>
    <name type="synonym">Scomber vernalis</name>
    <dbReference type="NCBI Taxonomy" id="13677"/>
    <lineage>
        <taxon>Eukaryota</taxon>
        <taxon>Metazoa</taxon>
        <taxon>Chordata</taxon>
        <taxon>Craniata</taxon>
        <taxon>Vertebrata</taxon>
        <taxon>Euteleostomi</taxon>
        <taxon>Actinopterygii</taxon>
        <taxon>Neopterygii</taxon>
        <taxon>Teleostei</taxon>
        <taxon>Neoteleostei</taxon>
        <taxon>Acanthomorphata</taxon>
        <taxon>Pelagiaria</taxon>
        <taxon>Scombriformes</taxon>
        <taxon>Scombridae</taxon>
        <taxon>Scomber</taxon>
    </lineage>
</organism>
<dbReference type="PANTHER" id="PTHR11819">
    <property type="entry name" value="SOLUTE CARRIER FAMILY 5"/>
    <property type="match status" value="1"/>
</dbReference>
<dbReference type="PANTHER" id="PTHR11819:SF96">
    <property type="entry name" value="SODIUM_GLUCOSE COTRANSPORTER 4"/>
    <property type="match status" value="1"/>
</dbReference>
<protein>
    <submittedName>
        <fullName evidence="13">Sodium/glucose cotransporter 4 isoform X1</fullName>
    </submittedName>
</protein>
<feature type="transmembrane region" description="Helical" evidence="12">
    <location>
        <begin position="308"/>
        <end position="328"/>
    </location>
</feature>
<evidence type="ECO:0000256" key="10">
    <source>
        <dbReference type="ARBA" id="ARBA00023201"/>
    </source>
</evidence>
<feature type="transmembrane region" description="Helical" evidence="12">
    <location>
        <begin position="549"/>
        <end position="571"/>
    </location>
</feature>
<evidence type="ECO:0000256" key="9">
    <source>
        <dbReference type="ARBA" id="ARBA00023180"/>
    </source>
</evidence>
<dbReference type="Pfam" id="PF00474">
    <property type="entry name" value="SSF"/>
    <property type="match status" value="1"/>
</dbReference>
<keyword evidence="14" id="KW-1185">Reference proteome</keyword>
<reference evidence="13 14" key="1">
    <citation type="submission" date="2024-01" db="EMBL/GenBank/DDBJ databases">
        <authorList>
            <person name="Alioto T."/>
            <person name="Alioto T."/>
            <person name="Gomez Garrido J."/>
        </authorList>
    </citation>
    <scope>NUCLEOTIDE SEQUENCE [LARGE SCALE GENOMIC DNA]</scope>
</reference>
<feature type="transmembrane region" description="Helical" evidence="12">
    <location>
        <begin position="728"/>
        <end position="751"/>
    </location>
</feature>
<feature type="transmembrane region" description="Helical" evidence="12">
    <location>
        <begin position="276"/>
        <end position="301"/>
    </location>
</feature>
<dbReference type="NCBIfam" id="TIGR00813">
    <property type="entry name" value="sss"/>
    <property type="match status" value="1"/>
</dbReference>
<proteinExistence type="inferred from homology"/>
<dbReference type="Gene3D" id="1.20.1730.10">
    <property type="entry name" value="Sodium/glucose cotransporter"/>
    <property type="match status" value="1"/>
</dbReference>
<evidence type="ECO:0000256" key="6">
    <source>
        <dbReference type="ARBA" id="ARBA00023053"/>
    </source>
</evidence>
<feature type="transmembrane region" description="Helical" evidence="12">
    <location>
        <begin position="246"/>
        <end position="270"/>
    </location>
</feature>
<keyword evidence="5 12" id="KW-1133">Transmembrane helix</keyword>
<keyword evidence="7" id="KW-0406">Ion transport</keyword>
<keyword evidence="4 12" id="KW-0812">Transmembrane</keyword>
<comment type="subcellular location">
    <subcellularLocation>
        <location evidence="1">Membrane</location>
        <topology evidence="1">Multi-pass membrane protein</topology>
    </subcellularLocation>
</comment>
<feature type="transmembrane region" description="Helical" evidence="12">
    <location>
        <begin position="620"/>
        <end position="643"/>
    </location>
</feature>
<evidence type="ECO:0000256" key="12">
    <source>
        <dbReference type="SAM" id="Phobius"/>
    </source>
</evidence>
<evidence type="ECO:0000256" key="5">
    <source>
        <dbReference type="ARBA" id="ARBA00022989"/>
    </source>
</evidence>
<dbReference type="PROSITE" id="PS00456">
    <property type="entry name" value="NA_SOLUT_SYMP_1"/>
    <property type="match status" value="1"/>
</dbReference>
<keyword evidence="8 12" id="KW-0472">Membrane</keyword>
<feature type="transmembrane region" description="Helical" evidence="12">
    <location>
        <begin position="368"/>
        <end position="386"/>
    </location>
</feature>
<feature type="transmembrane region" description="Helical" evidence="12">
    <location>
        <begin position="204"/>
        <end position="225"/>
    </location>
</feature>
<keyword evidence="6" id="KW-0915">Sodium</keyword>
<evidence type="ECO:0000313" key="14">
    <source>
        <dbReference type="Proteomes" id="UP001314229"/>
    </source>
</evidence>
<feature type="transmembrane region" description="Helical" evidence="12">
    <location>
        <begin position="475"/>
        <end position="504"/>
    </location>
</feature>
<gene>
    <name evidence="13" type="ORF">FSCOSCO3_A021744</name>
</gene>
<evidence type="ECO:0000256" key="4">
    <source>
        <dbReference type="ARBA" id="ARBA00022692"/>
    </source>
</evidence>
<dbReference type="FunFam" id="1.20.1730.10:FF:000004">
    <property type="entry name" value="sodium/glucose cotransporter 5 isoform X1"/>
    <property type="match status" value="1"/>
</dbReference>
<evidence type="ECO:0000313" key="13">
    <source>
        <dbReference type="EMBL" id="CAK6978172.1"/>
    </source>
</evidence>
<accession>A0AAV1Q1A2</accession>
<sequence>MGYWDLPEGTDCVEKTWITTKLATALGLVGSAYHIVAFQPDSAVAAVQRATNTTVTMATMGAIFGMATCLSAQAREAPDDPLNYFIGGCASGIFLGARTHSAMTERGSSGFYNTAPRSTGLGVETADIAVVVVYLIFVMVVGIWSSMRTNRSTVGGYFLAGRSMTWWPIGASLMSSNVGSGLFIGLAGTGAAGGLAVGGFEWNAAWVLVALGWIFIPVYIAAGVVTMPEYLAKRFGGQRIRIYMSVLSLILYIFTKISTDIFSGALFIQVSFGWDLYLSTGILLLVTSAYTVAGGLAAVIYTDALQTLIMVAGAFALMFIAFSEVGWYEGLVDRYMSAAPSMTVTNNTCHLPRSDAFHLFRDPVSGDLPWPGLVFGLTVLATWVWCTDQVIVQRSLSAKSLSHAKAGSVLGGYLKLLPMFFVVMPGMISRALFPDEVGCVDPVVCQRVCGAAVGCSNIAYPKLVVELMPVGMRGLMLAVMFAALMSSLTSIFNSSSTLFTLDLYHRARPKASEMELMIVGRVFILVLVCVSLLWIPVIQTANSGQLFDYIQSVTSFLAPPITAVFLMAIFWPRANEQGAFWGLMTGLVVGLIRMGLEFSYTIPSCGQPDHRPAILADVHYLYFALILLAITSLTIVAVSLASAPIPKEHLYRLTWWSRYSQEPRIDLTGPWQTSDPVNLDTSPDSNRLPDSWWQRAALRFCGLTGSSSGSPSPVTENIKLNSLQEEPLWGIVCNVNALLLLTINVFLWGYFS</sequence>
<dbReference type="InterPro" id="IPR038377">
    <property type="entry name" value="Na/Glc_symporter_sf"/>
</dbReference>
<dbReference type="InterPro" id="IPR001734">
    <property type="entry name" value="Na/solute_symporter"/>
</dbReference>
<evidence type="ECO:0000256" key="7">
    <source>
        <dbReference type="ARBA" id="ARBA00023065"/>
    </source>
</evidence>
<evidence type="ECO:0000256" key="2">
    <source>
        <dbReference type="ARBA" id="ARBA00006434"/>
    </source>
</evidence>
<dbReference type="PROSITE" id="PS00457">
    <property type="entry name" value="NA_SOLUT_SYMP_2"/>
    <property type="match status" value="1"/>
</dbReference>